<dbReference type="InterPro" id="IPR012677">
    <property type="entry name" value="Nucleotide-bd_a/b_plait_sf"/>
</dbReference>
<feature type="compositionally biased region" description="Pro residues" evidence="1">
    <location>
        <begin position="269"/>
        <end position="285"/>
    </location>
</feature>
<organism evidence="3 4">
    <name type="scientific">Apiospora kogelbergensis</name>
    <dbReference type="NCBI Taxonomy" id="1337665"/>
    <lineage>
        <taxon>Eukaryota</taxon>
        <taxon>Fungi</taxon>
        <taxon>Dikarya</taxon>
        <taxon>Ascomycota</taxon>
        <taxon>Pezizomycotina</taxon>
        <taxon>Sordariomycetes</taxon>
        <taxon>Xylariomycetidae</taxon>
        <taxon>Amphisphaeriales</taxon>
        <taxon>Apiosporaceae</taxon>
        <taxon>Apiospora</taxon>
    </lineage>
</organism>
<dbReference type="PROSITE" id="PS50174">
    <property type="entry name" value="G_PATCH"/>
    <property type="match status" value="1"/>
</dbReference>
<feature type="compositionally biased region" description="Pro residues" evidence="1">
    <location>
        <begin position="1"/>
        <end position="14"/>
    </location>
</feature>
<protein>
    <recommendedName>
        <fullName evidence="2">G-patch domain-containing protein</fullName>
    </recommendedName>
</protein>
<keyword evidence="4" id="KW-1185">Reference proteome</keyword>
<dbReference type="GO" id="GO:0003676">
    <property type="term" value="F:nucleic acid binding"/>
    <property type="evidence" value="ECO:0007669"/>
    <property type="project" value="InterPro"/>
</dbReference>
<feature type="compositionally biased region" description="Basic and acidic residues" evidence="1">
    <location>
        <begin position="247"/>
        <end position="258"/>
    </location>
</feature>
<dbReference type="InterPro" id="IPR035979">
    <property type="entry name" value="RBD_domain_sf"/>
</dbReference>
<feature type="region of interest" description="Disordered" evidence="1">
    <location>
        <begin position="1"/>
        <end position="38"/>
    </location>
</feature>
<evidence type="ECO:0000313" key="3">
    <source>
        <dbReference type="EMBL" id="KAK8095562.1"/>
    </source>
</evidence>
<name>A0AAW0QFN5_9PEZI</name>
<dbReference type="GO" id="GO:0045292">
    <property type="term" value="P:mRNA cis splicing, via spliceosome"/>
    <property type="evidence" value="ECO:0007669"/>
    <property type="project" value="InterPro"/>
</dbReference>
<reference evidence="3 4" key="1">
    <citation type="submission" date="2023-01" db="EMBL/GenBank/DDBJ databases">
        <title>Analysis of 21 Apiospora genomes using comparative genomics revels a genus with tremendous synthesis potential of carbohydrate active enzymes and secondary metabolites.</title>
        <authorList>
            <person name="Sorensen T."/>
        </authorList>
    </citation>
    <scope>NUCLEOTIDE SEQUENCE [LARGE SCALE GENOMIC DNA]</scope>
    <source>
        <strain evidence="3 4">CBS 117206</strain>
    </source>
</reference>
<feature type="compositionally biased region" description="Gly residues" evidence="1">
    <location>
        <begin position="399"/>
        <end position="410"/>
    </location>
</feature>
<proteinExistence type="predicted"/>
<evidence type="ECO:0000256" key="1">
    <source>
        <dbReference type="SAM" id="MobiDB-lite"/>
    </source>
</evidence>
<feature type="domain" description="G-patch" evidence="2">
    <location>
        <begin position="355"/>
        <end position="406"/>
    </location>
</feature>
<feature type="compositionally biased region" description="Acidic residues" evidence="1">
    <location>
        <begin position="327"/>
        <end position="338"/>
    </location>
</feature>
<dbReference type="InterPro" id="IPR040052">
    <property type="entry name" value="RBM17"/>
</dbReference>
<dbReference type="PANTHER" id="PTHR13288">
    <property type="entry name" value="SPLICING FACTOR 45 SPF45"/>
    <property type="match status" value="1"/>
</dbReference>
<dbReference type="AlphaFoldDB" id="A0AAW0QFN5"/>
<feature type="compositionally biased region" description="Basic residues" evidence="1">
    <location>
        <begin position="146"/>
        <end position="155"/>
    </location>
</feature>
<dbReference type="GO" id="GO:0071011">
    <property type="term" value="C:precatalytic spliceosome"/>
    <property type="evidence" value="ECO:0007669"/>
    <property type="project" value="TreeGrafter"/>
</dbReference>
<dbReference type="PANTHER" id="PTHR13288:SF8">
    <property type="entry name" value="SPLICING FACTOR 45"/>
    <property type="match status" value="1"/>
</dbReference>
<feature type="compositionally biased region" description="Low complexity" evidence="1">
    <location>
        <begin position="98"/>
        <end position="113"/>
    </location>
</feature>
<evidence type="ECO:0000259" key="2">
    <source>
        <dbReference type="PROSITE" id="PS50174"/>
    </source>
</evidence>
<evidence type="ECO:0000313" key="4">
    <source>
        <dbReference type="Proteomes" id="UP001392437"/>
    </source>
</evidence>
<sequence length="533" mass="57013">MSGQPPPPPPPPRPAGGGGLSLYADLLDPPADPSASISRAPVVSHEALSAIKDQGAAAAASKKPAVNPALHFQPIRRPQQKTAQKPKVGFPKAPPPGAVAATTNSASGTASTNAPPPPPPVKSSLADWAATEDDDWMYAGEEKRPRGGRKKKKKAKDAAPIETDWDEIYDPSRPTNVDEYLRSDERIREVQEWKALLYRHKRPAKRQSSWSSSDEGGGNDRPMANQFAPPSSYAFAPPPRSPPRATIPDDKTGDDAYARRLALSQGAAIPPPPSSIPPPPPPPPNQSNTTSSVPPPPPESDLSTISRAPVRYVQPDPTPAIPAASENDPEAMDVDEPEAAAVADDDTPRSNLPGQRGFAARLMSKYGWSKGQGLGADNSGIAQPLRVQVEKRRKRPDAEGGGWAEPGGRGRIIDASRNNNKKAADGEGDSTSVGKFGAMSPVIVLRRMLDNIEDLQHEVEEGLGQEIGEECGDNYGRVERLYIDVQGHNVYIKFVDQVSALRAVNALDGRVFAGSAIEPQYYDLEAFEKGVYE</sequence>
<dbReference type="Pfam" id="PF01585">
    <property type="entry name" value="G-patch"/>
    <property type="match status" value="1"/>
</dbReference>
<gene>
    <name evidence="3" type="ORF">PG999_013584</name>
</gene>
<accession>A0AAW0QFN5</accession>
<feature type="region of interest" description="Disordered" evidence="1">
    <location>
        <begin position="389"/>
        <end position="433"/>
    </location>
</feature>
<dbReference type="Gene3D" id="3.30.70.330">
    <property type="match status" value="1"/>
</dbReference>
<dbReference type="SUPFAM" id="SSF54928">
    <property type="entry name" value="RNA-binding domain, RBD"/>
    <property type="match status" value="1"/>
</dbReference>
<comment type="caution">
    <text evidence="3">The sequence shown here is derived from an EMBL/GenBank/DDBJ whole genome shotgun (WGS) entry which is preliminary data.</text>
</comment>
<dbReference type="InterPro" id="IPR000467">
    <property type="entry name" value="G_patch_dom"/>
</dbReference>
<feature type="region of interest" description="Disordered" evidence="1">
    <location>
        <begin position="54"/>
        <end position="180"/>
    </location>
</feature>
<feature type="compositionally biased region" description="Low complexity" evidence="1">
    <location>
        <begin position="56"/>
        <end position="69"/>
    </location>
</feature>
<dbReference type="Proteomes" id="UP001392437">
    <property type="component" value="Unassembled WGS sequence"/>
</dbReference>
<dbReference type="EMBL" id="JAQQWP010000011">
    <property type="protein sequence ID" value="KAK8095562.1"/>
    <property type="molecule type" value="Genomic_DNA"/>
</dbReference>
<feature type="region of interest" description="Disordered" evidence="1">
    <location>
        <begin position="197"/>
        <end position="355"/>
    </location>
</feature>
<dbReference type="SMART" id="SM00443">
    <property type="entry name" value="G_patch"/>
    <property type="match status" value="1"/>
</dbReference>